<feature type="domain" description="Glycosyltransferase subfamily 4-like N-terminal" evidence="1">
    <location>
        <begin position="34"/>
        <end position="156"/>
    </location>
</feature>
<evidence type="ECO:0000313" key="2">
    <source>
        <dbReference type="EMBL" id="OGH83673.1"/>
    </source>
</evidence>
<proteinExistence type="predicted"/>
<dbReference type="AlphaFoldDB" id="A0A1F6NIR7"/>
<accession>A0A1F6NIR7</accession>
<gene>
    <name evidence="2" type="ORF">A2261_03355</name>
</gene>
<reference evidence="2 3" key="1">
    <citation type="journal article" date="2016" name="Nat. Commun.">
        <title>Thousands of microbial genomes shed light on interconnected biogeochemical processes in an aquifer system.</title>
        <authorList>
            <person name="Anantharaman K."/>
            <person name="Brown C.T."/>
            <person name="Hug L.A."/>
            <person name="Sharon I."/>
            <person name="Castelle C.J."/>
            <person name="Probst A.J."/>
            <person name="Thomas B.C."/>
            <person name="Singh A."/>
            <person name="Wilkins M.J."/>
            <person name="Karaoz U."/>
            <person name="Brodie E.L."/>
            <person name="Williams K.H."/>
            <person name="Hubbard S.S."/>
            <person name="Banfield J.F."/>
        </authorList>
    </citation>
    <scope>NUCLEOTIDE SEQUENCE [LARGE SCALE GENOMIC DNA]</scope>
</reference>
<protein>
    <recommendedName>
        <fullName evidence="1">Glycosyltransferase subfamily 4-like N-terminal domain-containing protein</fullName>
    </recommendedName>
</protein>
<name>A0A1F6NIR7_9BACT</name>
<dbReference type="Proteomes" id="UP000177803">
    <property type="component" value="Unassembled WGS sequence"/>
</dbReference>
<dbReference type="EMBL" id="MFQR01000072">
    <property type="protein sequence ID" value="OGH83673.1"/>
    <property type="molecule type" value="Genomic_DNA"/>
</dbReference>
<comment type="caution">
    <text evidence="2">The sequence shown here is derived from an EMBL/GenBank/DDBJ whole genome shotgun (WGS) entry which is preliminary data.</text>
</comment>
<dbReference type="Pfam" id="PF13439">
    <property type="entry name" value="Glyco_transf_4"/>
    <property type="match status" value="1"/>
</dbReference>
<dbReference type="Gene3D" id="3.40.50.2000">
    <property type="entry name" value="Glycogen Phosphorylase B"/>
    <property type="match status" value="1"/>
</dbReference>
<dbReference type="SUPFAM" id="SSF53756">
    <property type="entry name" value="UDP-Glycosyltransferase/glycogen phosphorylase"/>
    <property type="match status" value="1"/>
</dbReference>
<dbReference type="InterPro" id="IPR028098">
    <property type="entry name" value="Glyco_trans_4-like_N"/>
</dbReference>
<evidence type="ECO:0000313" key="3">
    <source>
        <dbReference type="Proteomes" id="UP000177803"/>
    </source>
</evidence>
<evidence type="ECO:0000259" key="1">
    <source>
        <dbReference type="Pfam" id="PF13439"/>
    </source>
</evidence>
<sequence>MKSEKIRLTKNDMRIFHIIPSAFDYFDDISDRAFKLVDELTDLGVDVDAMTVQYGTVKKSTERHVKSVAPSREYLGNVSVAAALEKAIGYDVIHVHCPMLGALGKILQIKRQFLQKPLVVTIYRSVPSKDLFSILIQLYNGYYLPRIKKAADAITGPNISAEELVDLYEELLAT</sequence>
<organism evidence="2 3">
    <name type="scientific">Candidatus Magasanikbacteria bacterium RIFOXYA2_FULL_44_8</name>
    <dbReference type="NCBI Taxonomy" id="1798696"/>
    <lineage>
        <taxon>Bacteria</taxon>
        <taxon>Candidatus Magasanikiibacteriota</taxon>
    </lineage>
</organism>